<accession>A0A6V7Q2F1</accession>
<organism evidence="2">
    <name type="scientific">Ananas comosus var. bracteatus</name>
    <name type="common">red pineapple</name>
    <dbReference type="NCBI Taxonomy" id="296719"/>
    <lineage>
        <taxon>Eukaryota</taxon>
        <taxon>Viridiplantae</taxon>
        <taxon>Streptophyta</taxon>
        <taxon>Embryophyta</taxon>
        <taxon>Tracheophyta</taxon>
        <taxon>Spermatophyta</taxon>
        <taxon>Magnoliopsida</taxon>
        <taxon>Liliopsida</taxon>
        <taxon>Poales</taxon>
        <taxon>Bromeliaceae</taxon>
        <taxon>Bromelioideae</taxon>
        <taxon>Ananas</taxon>
    </lineage>
</organism>
<dbReference type="EMBL" id="LR862131">
    <property type="protein sequence ID" value="CAD1837168.1"/>
    <property type="molecule type" value="Genomic_DNA"/>
</dbReference>
<gene>
    <name evidence="2" type="ORF">CB5_LOCUS20379</name>
</gene>
<protein>
    <submittedName>
        <fullName evidence="2">Uncharacterized protein</fullName>
    </submittedName>
</protein>
<proteinExistence type="predicted"/>
<reference evidence="2" key="1">
    <citation type="submission" date="2020-07" db="EMBL/GenBank/DDBJ databases">
        <authorList>
            <person name="Lin J."/>
        </authorList>
    </citation>
    <scope>NUCLEOTIDE SEQUENCE</scope>
</reference>
<dbReference type="AlphaFoldDB" id="A0A6V7Q2F1"/>
<evidence type="ECO:0000313" key="2">
    <source>
        <dbReference type="EMBL" id="CAD1837168.1"/>
    </source>
</evidence>
<name>A0A6V7Q2F1_ANACO</name>
<evidence type="ECO:0000256" key="1">
    <source>
        <dbReference type="SAM" id="MobiDB-lite"/>
    </source>
</evidence>
<feature type="region of interest" description="Disordered" evidence="1">
    <location>
        <begin position="1"/>
        <end position="37"/>
    </location>
</feature>
<feature type="region of interest" description="Disordered" evidence="1">
    <location>
        <begin position="57"/>
        <end position="79"/>
    </location>
</feature>
<sequence length="166" mass="18252">MGGLRDRSPRAGTGPSLRKCPVRAGSEVARGELSDTSSGLEAVVLAADNTMRGRERELMAPKGRYVRRTAPTPPPEVPEPAVLRWRQSKCNTLDPLQITRAGYPANPEPRVVIFVGLVPVQGPVYRYKEADCVQFELQGCFCICGLLFEPPRPLGLLLSLAQQERR</sequence>